<reference evidence="2" key="1">
    <citation type="submission" date="2017-07" db="EMBL/GenBank/DDBJ databases">
        <authorList>
            <person name="Boucher Y."/>
            <person name="Orata F.D."/>
        </authorList>
    </citation>
    <scope>NUCLEOTIDE SEQUENCE [LARGE SCALE GENOMIC DNA]</scope>
    <source>
        <strain evidence="2">OYP9E10</strain>
    </source>
</reference>
<organism evidence="1 2">
    <name type="scientific">Vibrio metoecus</name>
    <dbReference type="NCBI Taxonomy" id="1481663"/>
    <lineage>
        <taxon>Bacteria</taxon>
        <taxon>Pseudomonadati</taxon>
        <taxon>Pseudomonadota</taxon>
        <taxon>Gammaproteobacteria</taxon>
        <taxon>Vibrionales</taxon>
        <taxon>Vibrionaceae</taxon>
        <taxon>Vibrio</taxon>
    </lineage>
</organism>
<dbReference type="AlphaFoldDB" id="A0A271VNL2"/>
<accession>A0A271VNL2</accession>
<evidence type="ECO:0000313" key="1">
    <source>
        <dbReference type="EMBL" id="PAR19537.1"/>
    </source>
</evidence>
<comment type="caution">
    <text evidence="1">The sequence shown here is derived from an EMBL/GenBank/DDBJ whole genome shotgun (WGS) entry which is preliminary data.</text>
</comment>
<name>A0A271VNL2_VIBMT</name>
<evidence type="ECO:0000313" key="2">
    <source>
        <dbReference type="Proteomes" id="UP000216173"/>
    </source>
</evidence>
<proteinExistence type="predicted"/>
<gene>
    <name evidence="1" type="ORF">CGU03_16350</name>
</gene>
<sequence length="97" mass="11941">MSHHFQKKLLFRLKKIFVMNYHCGGDYFQTTFFQSVMANKIWLQESFCSSSQELKTFLENKNEARREKEFFEYRRVKAIFKRPNCRFHTTCNRQPTR</sequence>
<dbReference type="EMBL" id="NMSH01000037">
    <property type="protein sequence ID" value="PAR19537.1"/>
    <property type="molecule type" value="Genomic_DNA"/>
</dbReference>
<dbReference type="Proteomes" id="UP000216173">
    <property type="component" value="Unassembled WGS sequence"/>
</dbReference>
<protein>
    <submittedName>
        <fullName evidence="1">Uncharacterized protein</fullName>
    </submittedName>
</protein>